<name>A0A2M8KVI8_9BACT</name>
<organism evidence="1 2">
    <name type="scientific">Candidatus Roizmanbacteria bacterium CG10_big_fil_rev_8_21_14_0_10_45_7</name>
    <dbReference type="NCBI Taxonomy" id="1974854"/>
    <lineage>
        <taxon>Bacteria</taxon>
        <taxon>Candidatus Roizmaniibacteriota</taxon>
    </lineage>
</organism>
<proteinExistence type="predicted"/>
<dbReference type="Proteomes" id="UP000231569">
    <property type="component" value="Unassembled WGS sequence"/>
</dbReference>
<gene>
    <name evidence="1" type="ORF">COU89_00505</name>
</gene>
<reference evidence="2" key="1">
    <citation type="submission" date="2017-09" db="EMBL/GenBank/DDBJ databases">
        <title>Depth-based differentiation of microbial function through sediment-hosted aquifers and enrichment of novel symbionts in the deep terrestrial subsurface.</title>
        <authorList>
            <person name="Probst A.J."/>
            <person name="Ladd B."/>
            <person name="Jarett J.K."/>
            <person name="Geller-Mcgrath D.E."/>
            <person name="Sieber C.M.K."/>
            <person name="Emerson J.B."/>
            <person name="Anantharaman K."/>
            <person name="Thomas B.C."/>
            <person name="Malmstrom R."/>
            <person name="Stieglmeier M."/>
            <person name="Klingl A."/>
            <person name="Woyke T."/>
            <person name="Ryan C.M."/>
            <person name="Banfield J.F."/>
        </authorList>
    </citation>
    <scope>NUCLEOTIDE SEQUENCE [LARGE SCALE GENOMIC DNA]</scope>
</reference>
<protein>
    <submittedName>
        <fullName evidence="1">Uncharacterized protein</fullName>
    </submittedName>
</protein>
<dbReference type="AlphaFoldDB" id="A0A2M8KVI8"/>
<comment type="caution">
    <text evidence="1">The sequence shown here is derived from an EMBL/GenBank/DDBJ whole genome shotgun (WGS) entry which is preliminary data.</text>
</comment>
<dbReference type="EMBL" id="PFEE01000009">
    <property type="protein sequence ID" value="PJE63955.1"/>
    <property type="molecule type" value="Genomic_DNA"/>
</dbReference>
<evidence type="ECO:0000313" key="2">
    <source>
        <dbReference type="Proteomes" id="UP000231569"/>
    </source>
</evidence>
<evidence type="ECO:0000313" key="1">
    <source>
        <dbReference type="EMBL" id="PJE63955.1"/>
    </source>
</evidence>
<sequence length="139" mass="14557">MLFFVGLVAFIVLVAFALGRLRLPSGNKTQTVATVTSVTAPSPTARPTPTKASGTGIFGWLFKRSTPSPISPSAQPSPKLGISPTTLAQPTYIVKNPTIPVRQNSVNGVTTIPETGSPTILLALPGILSAAGFWMRKRS</sequence>
<accession>A0A2M8KVI8</accession>